<evidence type="ECO:0000313" key="4">
    <source>
        <dbReference type="Proteomes" id="UP001272987"/>
    </source>
</evidence>
<dbReference type="EMBL" id="JARAWP010000057">
    <property type="protein sequence ID" value="MDX3025843.1"/>
    <property type="molecule type" value="Genomic_DNA"/>
</dbReference>
<dbReference type="Proteomes" id="UP001282288">
    <property type="component" value="Unassembled WGS sequence"/>
</dbReference>
<dbReference type="Pfam" id="PF03008">
    <property type="entry name" value="DUF234"/>
    <property type="match status" value="1"/>
</dbReference>
<dbReference type="PANTHER" id="PTHR34704">
    <property type="entry name" value="ATPASE"/>
    <property type="match status" value="1"/>
</dbReference>
<name>A0AAP6BLF0_9ACTN</name>
<gene>
    <name evidence="2" type="ORF">PV399_45085</name>
    <name evidence="3" type="ORF">PV666_49490</name>
</gene>
<keyword evidence="4" id="KW-1185">Reference proteome</keyword>
<dbReference type="GeneID" id="69810671"/>
<dbReference type="AlphaFoldDB" id="A0AAP6BLF0"/>
<dbReference type="PANTHER" id="PTHR34704:SF1">
    <property type="entry name" value="ATPASE"/>
    <property type="match status" value="1"/>
</dbReference>
<evidence type="ECO:0000259" key="1">
    <source>
        <dbReference type="Pfam" id="PF03008"/>
    </source>
</evidence>
<accession>A0AAP6BLF0</accession>
<dbReference type="EMBL" id="JARAWC010000070">
    <property type="protein sequence ID" value="MDX2966825.1"/>
    <property type="molecule type" value="Genomic_DNA"/>
</dbReference>
<dbReference type="InterPro" id="IPR027417">
    <property type="entry name" value="P-loop_NTPase"/>
</dbReference>
<dbReference type="SUPFAM" id="SSF52540">
    <property type="entry name" value="P-loop containing nucleoside triphosphate hydrolases"/>
    <property type="match status" value="1"/>
</dbReference>
<proteinExistence type="predicted"/>
<evidence type="ECO:0000313" key="5">
    <source>
        <dbReference type="Proteomes" id="UP001282288"/>
    </source>
</evidence>
<protein>
    <submittedName>
        <fullName evidence="2">DUF234 domain-containing protein</fullName>
    </submittedName>
</protein>
<dbReference type="InterPro" id="IPR004256">
    <property type="entry name" value="DUF234"/>
</dbReference>
<dbReference type="Gene3D" id="3.40.50.300">
    <property type="entry name" value="P-loop containing nucleotide triphosphate hydrolases"/>
    <property type="match status" value="1"/>
</dbReference>
<dbReference type="RefSeq" id="WP_010358141.1">
    <property type="nucleotide sequence ID" value="NZ_CP122369.1"/>
</dbReference>
<organism evidence="2 5">
    <name type="scientific">Streptomyces acidiscabies</name>
    <dbReference type="NCBI Taxonomy" id="42234"/>
    <lineage>
        <taxon>Bacteria</taxon>
        <taxon>Bacillati</taxon>
        <taxon>Actinomycetota</taxon>
        <taxon>Actinomycetes</taxon>
        <taxon>Kitasatosporales</taxon>
        <taxon>Streptomycetaceae</taxon>
        <taxon>Streptomyces</taxon>
    </lineage>
</organism>
<sequence length="479" mass="52261">MPGFVGRTTELALLDRHLAWVRAGRGDQRGRALLLRGRRRVGKSRLVDLFCERAQVPYVVHQATRGESADRERTRFLDEVRHSSLPDTGLLAGVTGVAAWDTALRQLAAVLPDDAPSIVVLDELPWMLEGDPVLEGTLQTVWDRVLSRKPVLLVLIGSDLAMMERLSAYGRPFHQRGVEMVLAPLSPAEVMAMTGLPAADAFDAHLITGGLPLVCQEWREGESRAGFLSRAFDDPTSPLLVSGERALAAEFPTSLQARHVLSVIGSGERTFGTIAAKAGAMDRPLPPGSLNPVLRTLADKRLVAVDTPLSVRAGDRDRRYRVADPYLRFWLAFLERGIPEIERGRGRIVAEAVERGWASWRGRAIEPVVRESLGRLLPDSTWPQVREVGGWWPRTNNPEVDLVGADRAPAREIGFVGSVKWYEHGAFDQRALAALARDALAVPGADAGTPLVAVSRSGFSVDGLAGTYGPERLMEAWGG</sequence>
<reference evidence="2 4" key="1">
    <citation type="journal article" date="2023" name="Microb. Genom.">
        <title>Mesoterricola silvestris gen. nov., sp. nov., Mesoterricola sediminis sp. nov., Geothrix oryzae sp. nov., Geothrix edaphica sp. nov., Geothrix rubra sp. nov., and Geothrix limicola sp. nov., six novel members of Acidobacteriota isolated from soils.</title>
        <authorList>
            <person name="Weisberg A.J."/>
            <person name="Pearce E."/>
            <person name="Kramer C.G."/>
            <person name="Chang J.H."/>
            <person name="Clarke C.R."/>
        </authorList>
    </citation>
    <scope>NUCLEOTIDE SEQUENCE</scope>
    <source>
        <strain evidence="3 4">NB05-1H</strain>
        <strain evidence="2">NRRL_B-16521</strain>
    </source>
</reference>
<comment type="caution">
    <text evidence="2">The sequence shown here is derived from an EMBL/GenBank/DDBJ whole genome shotgun (WGS) entry which is preliminary data.</text>
</comment>
<feature type="domain" description="DUF234" evidence="1">
    <location>
        <begin position="330"/>
        <end position="423"/>
    </location>
</feature>
<evidence type="ECO:0000313" key="3">
    <source>
        <dbReference type="EMBL" id="MDX3025843.1"/>
    </source>
</evidence>
<dbReference type="Proteomes" id="UP001272987">
    <property type="component" value="Unassembled WGS sequence"/>
</dbReference>
<evidence type="ECO:0000313" key="2">
    <source>
        <dbReference type="EMBL" id="MDX2966825.1"/>
    </source>
</evidence>